<gene>
    <name evidence="3" type="ORF">Bpfe_007759</name>
</gene>
<accession>A0AAD8C077</accession>
<dbReference type="GO" id="GO:1900449">
    <property type="term" value="P:regulation of glutamate receptor signaling pathway"/>
    <property type="evidence" value="ECO:0007669"/>
    <property type="project" value="InterPro"/>
</dbReference>
<feature type="signal peptide" evidence="1">
    <location>
        <begin position="1"/>
        <end position="16"/>
    </location>
</feature>
<dbReference type="Proteomes" id="UP001233172">
    <property type="component" value="Unassembled WGS sequence"/>
</dbReference>
<dbReference type="PANTHER" id="PTHR46902:SF1">
    <property type="entry name" value="DOMON DOMAIN-CONTAINING PROTEIN FRRS1L"/>
    <property type="match status" value="1"/>
</dbReference>
<dbReference type="InterPro" id="IPR042789">
    <property type="entry name" value="FRRS1L"/>
</dbReference>
<dbReference type="InterPro" id="IPR005018">
    <property type="entry name" value="DOMON_domain"/>
</dbReference>
<proteinExistence type="predicted"/>
<evidence type="ECO:0000313" key="4">
    <source>
        <dbReference type="Proteomes" id="UP001233172"/>
    </source>
</evidence>
<feature type="domain" description="DOMON" evidence="2">
    <location>
        <begin position="213"/>
        <end position="329"/>
    </location>
</feature>
<dbReference type="EMBL" id="JASAOG010000023">
    <property type="protein sequence ID" value="KAK0063039.1"/>
    <property type="molecule type" value="Genomic_DNA"/>
</dbReference>
<dbReference type="PANTHER" id="PTHR46902">
    <property type="entry name" value="DOMON DOMAIN-CONTAINING PROTEIN FRRS1L"/>
    <property type="match status" value="1"/>
</dbReference>
<comment type="caution">
    <text evidence="3">The sequence shown here is derived from an EMBL/GenBank/DDBJ whole genome shotgun (WGS) entry which is preliminary data.</text>
</comment>
<keyword evidence="1" id="KW-0732">Signal</keyword>
<keyword evidence="4" id="KW-1185">Reference proteome</keyword>
<feature type="chain" id="PRO_5041959412" evidence="1">
    <location>
        <begin position="17"/>
        <end position="431"/>
    </location>
</feature>
<evidence type="ECO:0000313" key="3">
    <source>
        <dbReference type="EMBL" id="KAK0063039.1"/>
    </source>
</evidence>
<evidence type="ECO:0000259" key="2">
    <source>
        <dbReference type="PROSITE" id="PS50836"/>
    </source>
</evidence>
<dbReference type="AlphaFoldDB" id="A0AAD8C077"/>
<reference evidence="3" key="2">
    <citation type="submission" date="2023-04" db="EMBL/GenBank/DDBJ databases">
        <authorList>
            <person name="Bu L."/>
            <person name="Lu L."/>
            <person name="Laidemitt M.R."/>
            <person name="Zhang S.M."/>
            <person name="Mutuku M."/>
            <person name="Mkoji G."/>
            <person name="Steinauer M."/>
            <person name="Loker E.S."/>
        </authorList>
    </citation>
    <scope>NUCLEOTIDE SEQUENCE</scope>
    <source>
        <strain evidence="3">KasaAsao</strain>
        <tissue evidence="3">Whole Snail</tissue>
    </source>
</reference>
<dbReference type="Pfam" id="PF03351">
    <property type="entry name" value="DOMON"/>
    <property type="match status" value="1"/>
</dbReference>
<protein>
    <submittedName>
        <fullName evidence="3">Ferric-chelate reductase 1 isoform X2</fullName>
    </submittedName>
</protein>
<dbReference type="GO" id="GO:0099072">
    <property type="term" value="P:regulation of postsynaptic membrane neurotransmitter receptor levels"/>
    <property type="evidence" value="ECO:0007669"/>
    <property type="project" value="TreeGrafter"/>
</dbReference>
<name>A0AAD8C077_BIOPF</name>
<dbReference type="PROSITE" id="PS50836">
    <property type="entry name" value="DOMON"/>
    <property type="match status" value="1"/>
</dbReference>
<evidence type="ECO:0000256" key="1">
    <source>
        <dbReference type="SAM" id="SignalP"/>
    </source>
</evidence>
<dbReference type="SMART" id="SM00664">
    <property type="entry name" value="DoH"/>
    <property type="match status" value="2"/>
</dbReference>
<sequence>MFTVLICISLVQMSAAVLTKDSACNVTKGCLSQCDLSNCFFTLSWQLVNGTVTFVMSTNYTNPNTSGGVYMAVGGNDSVIGCANQGNSFKAFAAYNRIADTPEQYNDTEVILKSYSNSNGVFTCTVTRPITGLNKRFDLARPMFILFVTANATIAGDNITIYSHGETDFMTAIEVNVSSVVDLKPYEEPEPLTKDTACKITKGCLSECGATNCDFTLSWQVVGATAKFTMSTIYSNPVGVYMAVGFSDDHKMGNDSVLGCARQGTDFKAFAAKNVAAGVTPEQYNDDNVVLLTSSFDEGITKCVISRPLAGNSNRFDIGQQWVLFFVYGNATISNNVVTIYSHGETDYMTDVKISASSIVDLEPHEILDTNNTGNGGPRVTTSLVVKMLLSLQDSNSITDLRNVCKDSSPLAQPDSPLDLRVMLPQRYQCG</sequence>
<reference evidence="3" key="1">
    <citation type="journal article" date="2023" name="PLoS Negl. Trop. Dis.">
        <title>A genome sequence for Biomphalaria pfeifferi, the major vector snail for the human-infecting parasite Schistosoma mansoni.</title>
        <authorList>
            <person name="Bu L."/>
            <person name="Lu L."/>
            <person name="Laidemitt M.R."/>
            <person name="Zhang S.M."/>
            <person name="Mutuku M."/>
            <person name="Mkoji G."/>
            <person name="Steinauer M."/>
            <person name="Loker E.S."/>
        </authorList>
    </citation>
    <scope>NUCLEOTIDE SEQUENCE</scope>
    <source>
        <strain evidence="3">KasaAsao</strain>
    </source>
</reference>
<organism evidence="3 4">
    <name type="scientific">Biomphalaria pfeifferi</name>
    <name type="common">Bloodfluke planorb</name>
    <name type="synonym">Freshwater snail</name>
    <dbReference type="NCBI Taxonomy" id="112525"/>
    <lineage>
        <taxon>Eukaryota</taxon>
        <taxon>Metazoa</taxon>
        <taxon>Spiralia</taxon>
        <taxon>Lophotrochozoa</taxon>
        <taxon>Mollusca</taxon>
        <taxon>Gastropoda</taxon>
        <taxon>Heterobranchia</taxon>
        <taxon>Euthyneura</taxon>
        <taxon>Panpulmonata</taxon>
        <taxon>Hygrophila</taxon>
        <taxon>Lymnaeoidea</taxon>
        <taxon>Planorbidae</taxon>
        <taxon>Biomphalaria</taxon>
    </lineage>
</organism>